<organism evidence="9 10">
    <name type="scientific">Planobispora longispora</name>
    <dbReference type="NCBI Taxonomy" id="28887"/>
    <lineage>
        <taxon>Bacteria</taxon>
        <taxon>Bacillati</taxon>
        <taxon>Actinomycetota</taxon>
        <taxon>Actinomycetes</taxon>
        <taxon>Streptosporangiales</taxon>
        <taxon>Streptosporangiaceae</taxon>
        <taxon>Planobispora</taxon>
    </lineage>
</organism>
<feature type="compositionally biased region" description="Basic and acidic residues" evidence="6">
    <location>
        <begin position="367"/>
        <end position="381"/>
    </location>
</feature>
<evidence type="ECO:0000256" key="7">
    <source>
        <dbReference type="SAM" id="Phobius"/>
    </source>
</evidence>
<keyword evidence="7" id="KW-0812">Transmembrane</keyword>
<feature type="compositionally biased region" description="Low complexity" evidence="6">
    <location>
        <begin position="435"/>
        <end position="455"/>
    </location>
</feature>
<feature type="region of interest" description="Disordered" evidence="6">
    <location>
        <begin position="359"/>
        <end position="479"/>
    </location>
</feature>
<dbReference type="Gene3D" id="1.10.10.10">
    <property type="entry name" value="Winged helix-like DNA-binding domain superfamily/Winged helix DNA-binding domain"/>
    <property type="match status" value="1"/>
</dbReference>
<evidence type="ECO:0000313" key="10">
    <source>
        <dbReference type="Proteomes" id="UP000616724"/>
    </source>
</evidence>
<feature type="transmembrane region" description="Helical" evidence="7">
    <location>
        <begin position="282"/>
        <end position="300"/>
    </location>
</feature>
<evidence type="ECO:0000256" key="5">
    <source>
        <dbReference type="ARBA" id="ARBA00023163"/>
    </source>
</evidence>
<dbReference type="Proteomes" id="UP000616724">
    <property type="component" value="Unassembled WGS sequence"/>
</dbReference>
<name>A0A8J3W492_9ACTN</name>
<accession>A0A8J3W492</accession>
<dbReference type="InterPro" id="IPR013325">
    <property type="entry name" value="RNA_pol_sigma_r2"/>
</dbReference>
<keyword evidence="4" id="KW-0238">DNA-binding</keyword>
<feature type="domain" description="RNA polymerase sigma factor 70 region 4 type 2" evidence="8">
    <location>
        <begin position="112"/>
        <end position="161"/>
    </location>
</feature>
<feature type="compositionally biased region" description="Pro residues" evidence="6">
    <location>
        <begin position="421"/>
        <end position="430"/>
    </location>
</feature>
<dbReference type="PANTHER" id="PTHR43133">
    <property type="entry name" value="RNA POLYMERASE ECF-TYPE SIGMA FACTO"/>
    <property type="match status" value="1"/>
</dbReference>
<dbReference type="SUPFAM" id="SSF88946">
    <property type="entry name" value="Sigma2 domain of RNA polymerase sigma factors"/>
    <property type="match status" value="1"/>
</dbReference>
<evidence type="ECO:0000256" key="3">
    <source>
        <dbReference type="ARBA" id="ARBA00023082"/>
    </source>
</evidence>
<protein>
    <recommendedName>
        <fullName evidence="8">RNA polymerase sigma factor 70 region 4 type 2 domain-containing protein</fullName>
    </recommendedName>
</protein>
<gene>
    <name evidence="9" type="ORF">Plo01_19710</name>
</gene>
<dbReference type="SUPFAM" id="SSF88659">
    <property type="entry name" value="Sigma3 and sigma4 domains of RNA polymerase sigma factors"/>
    <property type="match status" value="1"/>
</dbReference>
<dbReference type="AlphaFoldDB" id="A0A8J3W492"/>
<dbReference type="GO" id="GO:0006352">
    <property type="term" value="P:DNA-templated transcription initiation"/>
    <property type="evidence" value="ECO:0007669"/>
    <property type="project" value="InterPro"/>
</dbReference>
<dbReference type="InterPro" id="IPR036388">
    <property type="entry name" value="WH-like_DNA-bd_sf"/>
</dbReference>
<keyword evidence="5" id="KW-0804">Transcription</keyword>
<keyword evidence="10" id="KW-1185">Reference proteome</keyword>
<dbReference type="EMBL" id="BOOH01000016">
    <property type="protein sequence ID" value="GIH75542.1"/>
    <property type="molecule type" value="Genomic_DNA"/>
</dbReference>
<evidence type="ECO:0000313" key="9">
    <source>
        <dbReference type="EMBL" id="GIH75542.1"/>
    </source>
</evidence>
<feature type="compositionally biased region" description="Low complexity" evidence="6">
    <location>
        <begin position="463"/>
        <end position="473"/>
    </location>
</feature>
<comment type="similarity">
    <text evidence="1">Belongs to the sigma-70 factor family. ECF subfamily.</text>
</comment>
<sequence>MNDRVLVEALRARDPGALSTLYDTFAEGLHRYCRSMLTDIDGAQVALRDTLIVAEAHIHALADADRLKVWLYTLARGECVRRSLAVGPGAPPPAAESSPAGGGGSDLGVMAWNAIRSLSPDDREILELRTGHGFSLADAATILGVPGKTAEEMLETARERLRDAITAEVLARKGPYDCAQRAGILTGFSGELTPEMREQVIDHIGRCDTCAPHRSRQVSEGKVFDLLPRAPLPGTLRIRVMSCFSDPELVAYRRYAARRIGLLDGAGFPVERIRRRPRWTHAVAGVAAAVATAAAIILIFTQVGGRPGETAGNGSSALPAVEEPPGIGLPWDPGLAYGPMALELIPRKPVARPGIAEEPITAMRSRSLPDHDAHGPRRDPAGPEEPASPTRPAPAPTGGNAPTGPSSPTQPPRDHQGGQPNPKPCPVSPHPDPKPTQTAKPTPAPTATPVATPTPEQTPTPSPSSASPAPAGGSAYGGQ</sequence>
<dbReference type="GO" id="GO:0016987">
    <property type="term" value="F:sigma factor activity"/>
    <property type="evidence" value="ECO:0007669"/>
    <property type="project" value="UniProtKB-KW"/>
</dbReference>
<dbReference type="PANTHER" id="PTHR43133:SF8">
    <property type="entry name" value="RNA POLYMERASE SIGMA FACTOR HI_1459-RELATED"/>
    <property type="match status" value="1"/>
</dbReference>
<reference evidence="9 10" key="1">
    <citation type="submission" date="2021-01" db="EMBL/GenBank/DDBJ databases">
        <title>Whole genome shotgun sequence of Planobispora longispora NBRC 13918.</title>
        <authorList>
            <person name="Komaki H."/>
            <person name="Tamura T."/>
        </authorList>
    </citation>
    <scope>NUCLEOTIDE SEQUENCE [LARGE SCALE GENOMIC DNA]</scope>
    <source>
        <strain evidence="9 10">NBRC 13918</strain>
    </source>
</reference>
<dbReference type="GO" id="GO:0003677">
    <property type="term" value="F:DNA binding"/>
    <property type="evidence" value="ECO:0007669"/>
    <property type="project" value="UniProtKB-KW"/>
</dbReference>
<feature type="compositionally biased region" description="Low complexity" evidence="6">
    <location>
        <begin position="396"/>
        <end position="407"/>
    </location>
</feature>
<dbReference type="InterPro" id="IPR039425">
    <property type="entry name" value="RNA_pol_sigma-70-like"/>
</dbReference>
<evidence type="ECO:0000259" key="8">
    <source>
        <dbReference type="Pfam" id="PF08281"/>
    </source>
</evidence>
<keyword evidence="7" id="KW-1133">Transmembrane helix</keyword>
<evidence type="ECO:0000256" key="1">
    <source>
        <dbReference type="ARBA" id="ARBA00010641"/>
    </source>
</evidence>
<dbReference type="CDD" id="cd06171">
    <property type="entry name" value="Sigma70_r4"/>
    <property type="match status" value="1"/>
</dbReference>
<keyword evidence="7" id="KW-0472">Membrane</keyword>
<dbReference type="Pfam" id="PF08281">
    <property type="entry name" value="Sigma70_r4_2"/>
    <property type="match status" value="1"/>
</dbReference>
<evidence type="ECO:0000256" key="6">
    <source>
        <dbReference type="SAM" id="MobiDB-lite"/>
    </source>
</evidence>
<proteinExistence type="inferred from homology"/>
<comment type="caution">
    <text evidence="9">The sequence shown here is derived from an EMBL/GenBank/DDBJ whole genome shotgun (WGS) entry which is preliminary data.</text>
</comment>
<dbReference type="InterPro" id="IPR013324">
    <property type="entry name" value="RNA_pol_sigma_r3/r4-like"/>
</dbReference>
<keyword evidence="2" id="KW-0805">Transcription regulation</keyword>
<evidence type="ECO:0000256" key="2">
    <source>
        <dbReference type="ARBA" id="ARBA00023015"/>
    </source>
</evidence>
<dbReference type="InterPro" id="IPR013249">
    <property type="entry name" value="RNA_pol_sigma70_r4_t2"/>
</dbReference>
<dbReference type="Gene3D" id="1.10.1740.10">
    <property type="match status" value="1"/>
</dbReference>
<keyword evidence="3" id="KW-0731">Sigma factor</keyword>
<dbReference type="RefSeq" id="WP_203890201.1">
    <property type="nucleotide sequence ID" value="NZ_BOOH01000016.1"/>
</dbReference>
<evidence type="ECO:0000256" key="4">
    <source>
        <dbReference type="ARBA" id="ARBA00023125"/>
    </source>
</evidence>